<keyword evidence="1" id="KW-1133">Transmembrane helix</keyword>
<feature type="transmembrane region" description="Helical" evidence="1">
    <location>
        <begin position="135"/>
        <end position="152"/>
    </location>
</feature>
<feature type="transmembrane region" description="Helical" evidence="1">
    <location>
        <begin position="185"/>
        <end position="204"/>
    </location>
</feature>
<sequence length="205" mass="22714">MIRKLALALSVVFQPLMVPSVIISVLFYVVPEATAVPSGAKWSILLLISLTTFFIPLLGIIGMRMTTTIRCFQMPDKKERLMPFSLISVFYIMTSVFFYIKLNVDSLLVGTMFMVTSCLILLTLVTAFWKISAHVTGLSGLLAVIVVLHLKFHSSDLLYPLILALLICGAVGSARLYLNAHKPSEVYGGFVLGFAFCFLVYSYLI</sequence>
<feature type="transmembrane region" description="Helical" evidence="1">
    <location>
        <begin position="42"/>
        <end position="61"/>
    </location>
</feature>
<dbReference type="SUPFAM" id="SSF48317">
    <property type="entry name" value="Acid phosphatase/Vanadium-dependent haloperoxidase"/>
    <property type="match status" value="1"/>
</dbReference>
<protein>
    <submittedName>
        <fullName evidence="2">PA-phosphatase</fullName>
    </submittedName>
</protein>
<evidence type="ECO:0000256" key="1">
    <source>
        <dbReference type="SAM" id="Phobius"/>
    </source>
</evidence>
<dbReference type="InterPro" id="IPR036938">
    <property type="entry name" value="PAP2/HPO_sf"/>
</dbReference>
<organism evidence="2 3">
    <name type="scientific">Negadavirga shengliensis</name>
    <dbReference type="NCBI Taxonomy" id="1389218"/>
    <lineage>
        <taxon>Bacteria</taxon>
        <taxon>Pseudomonadati</taxon>
        <taxon>Bacteroidota</taxon>
        <taxon>Cytophagia</taxon>
        <taxon>Cytophagales</taxon>
        <taxon>Cyclobacteriaceae</taxon>
        <taxon>Negadavirga</taxon>
    </lineage>
</organism>
<feature type="transmembrane region" description="Helical" evidence="1">
    <location>
        <begin position="81"/>
        <end position="100"/>
    </location>
</feature>
<feature type="transmembrane region" description="Helical" evidence="1">
    <location>
        <begin position="7"/>
        <end position="30"/>
    </location>
</feature>
<keyword evidence="1" id="KW-0472">Membrane</keyword>
<dbReference type="EMBL" id="JBHSJJ010000003">
    <property type="protein sequence ID" value="MFC4871593.1"/>
    <property type="molecule type" value="Genomic_DNA"/>
</dbReference>
<reference evidence="3" key="1">
    <citation type="journal article" date="2019" name="Int. J. Syst. Evol. Microbiol.">
        <title>The Global Catalogue of Microorganisms (GCM) 10K type strain sequencing project: providing services to taxonomists for standard genome sequencing and annotation.</title>
        <authorList>
            <consortium name="The Broad Institute Genomics Platform"/>
            <consortium name="The Broad Institute Genome Sequencing Center for Infectious Disease"/>
            <person name="Wu L."/>
            <person name="Ma J."/>
        </authorList>
    </citation>
    <scope>NUCLEOTIDE SEQUENCE [LARGE SCALE GENOMIC DNA]</scope>
    <source>
        <strain evidence="3">CGMCC 4.7466</strain>
    </source>
</reference>
<evidence type="ECO:0000313" key="3">
    <source>
        <dbReference type="Proteomes" id="UP001595818"/>
    </source>
</evidence>
<feature type="transmembrane region" description="Helical" evidence="1">
    <location>
        <begin position="158"/>
        <end position="178"/>
    </location>
</feature>
<keyword evidence="1" id="KW-0812">Transmembrane</keyword>
<gene>
    <name evidence="2" type="ORF">ACFPFU_07835</name>
</gene>
<dbReference type="RefSeq" id="WP_377063196.1">
    <property type="nucleotide sequence ID" value="NZ_JBHSJJ010000003.1"/>
</dbReference>
<name>A0ABV9SYU0_9BACT</name>
<evidence type="ECO:0000313" key="2">
    <source>
        <dbReference type="EMBL" id="MFC4871593.1"/>
    </source>
</evidence>
<comment type="caution">
    <text evidence="2">The sequence shown here is derived from an EMBL/GenBank/DDBJ whole genome shotgun (WGS) entry which is preliminary data.</text>
</comment>
<keyword evidence="3" id="KW-1185">Reference proteome</keyword>
<proteinExistence type="predicted"/>
<dbReference type="Proteomes" id="UP001595818">
    <property type="component" value="Unassembled WGS sequence"/>
</dbReference>
<dbReference type="Gene3D" id="1.20.144.10">
    <property type="entry name" value="Phosphatidic acid phosphatase type 2/haloperoxidase"/>
    <property type="match status" value="1"/>
</dbReference>
<feature type="transmembrane region" description="Helical" evidence="1">
    <location>
        <begin position="106"/>
        <end position="128"/>
    </location>
</feature>
<accession>A0ABV9SYU0</accession>